<accession>A0A917XX68</accession>
<comment type="caution">
    <text evidence="2">The sequence shown here is derived from an EMBL/GenBank/DDBJ whole genome shotgun (WGS) entry which is preliminary data.</text>
</comment>
<keyword evidence="1" id="KW-1133">Transmembrane helix</keyword>
<evidence type="ECO:0000313" key="3">
    <source>
        <dbReference type="Proteomes" id="UP000624041"/>
    </source>
</evidence>
<proteinExistence type="predicted"/>
<keyword evidence="3" id="KW-1185">Reference proteome</keyword>
<sequence length="56" mass="6319">MNNWFYVIYAVLLAGLSIVTGEIVTFVMLGFILLTLQNIHSTLKKILNANSKEFKS</sequence>
<dbReference type="Proteomes" id="UP000624041">
    <property type="component" value="Unassembled WGS sequence"/>
</dbReference>
<organism evidence="2 3">
    <name type="scientific">Oceanobacillus indicireducens</name>
    <dbReference type="NCBI Taxonomy" id="1004261"/>
    <lineage>
        <taxon>Bacteria</taxon>
        <taxon>Bacillati</taxon>
        <taxon>Bacillota</taxon>
        <taxon>Bacilli</taxon>
        <taxon>Bacillales</taxon>
        <taxon>Bacillaceae</taxon>
        <taxon>Oceanobacillus</taxon>
    </lineage>
</organism>
<feature type="transmembrane region" description="Helical" evidence="1">
    <location>
        <begin position="6"/>
        <end position="36"/>
    </location>
</feature>
<reference evidence="2" key="2">
    <citation type="submission" date="2020-09" db="EMBL/GenBank/DDBJ databases">
        <authorList>
            <person name="Sun Q."/>
            <person name="Ohkuma M."/>
        </authorList>
    </citation>
    <scope>NUCLEOTIDE SEQUENCE</scope>
    <source>
        <strain evidence="2">JCM 17251</strain>
    </source>
</reference>
<dbReference type="RefSeq" id="WP_188856979.1">
    <property type="nucleotide sequence ID" value="NZ_BMOS01000011.1"/>
</dbReference>
<protein>
    <submittedName>
        <fullName evidence="2">Uncharacterized protein</fullName>
    </submittedName>
</protein>
<keyword evidence="1" id="KW-0472">Membrane</keyword>
<dbReference type="EMBL" id="BMOS01000011">
    <property type="protein sequence ID" value="GGN57868.1"/>
    <property type="molecule type" value="Genomic_DNA"/>
</dbReference>
<keyword evidence="1" id="KW-0812">Transmembrane</keyword>
<name>A0A917XX68_9BACI</name>
<evidence type="ECO:0000256" key="1">
    <source>
        <dbReference type="SAM" id="Phobius"/>
    </source>
</evidence>
<gene>
    <name evidence="2" type="ORF">GCM10007971_19290</name>
</gene>
<reference evidence="2" key="1">
    <citation type="journal article" date="2014" name="Int. J. Syst. Evol. Microbiol.">
        <title>Complete genome sequence of Corynebacterium casei LMG S-19264T (=DSM 44701T), isolated from a smear-ripened cheese.</title>
        <authorList>
            <consortium name="US DOE Joint Genome Institute (JGI-PGF)"/>
            <person name="Walter F."/>
            <person name="Albersmeier A."/>
            <person name="Kalinowski J."/>
            <person name="Ruckert C."/>
        </authorList>
    </citation>
    <scope>NUCLEOTIDE SEQUENCE</scope>
    <source>
        <strain evidence="2">JCM 17251</strain>
    </source>
</reference>
<dbReference type="AlphaFoldDB" id="A0A917XX68"/>
<evidence type="ECO:0000313" key="2">
    <source>
        <dbReference type="EMBL" id="GGN57868.1"/>
    </source>
</evidence>